<dbReference type="SUPFAM" id="SSF55729">
    <property type="entry name" value="Acyl-CoA N-acyltransferases (Nat)"/>
    <property type="match status" value="1"/>
</dbReference>
<dbReference type="InterPro" id="IPR016181">
    <property type="entry name" value="Acyl_CoA_acyltransferase"/>
</dbReference>
<comment type="caution">
    <text evidence="2">The sequence shown here is derived from an EMBL/GenBank/DDBJ whole genome shotgun (WGS) entry which is preliminary data.</text>
</comment>
<protein>
    <submittedName>
        <fullName evidence="2">GNAT family N-acetyltransferase</fullName>
    </submittedName>
</protein>
<dbReference type="CDD" id="cd04301">
    <property type="entry name" value="NAT_SF"/>
    <property type="match status" value="1"/>
</dbReference>
<dbReference type="Proteomes" id="UP000271705">
    <property type="component" value="Unassembled WGS sequence"/>
</dbReference>
<accession>A0A3S0JM79</accession>
<sequence>MDDVFAPLIDATWRGVFSGQRTLQDDPLLQLACSDDFDEGEDGMLLHPLVGPARALLRPALAARLQLHVQPHWTLAQLQQRLQQLGQRTHGADRVFYFPAAELAALAARPAPPHIRRLDPADAAAFDVFQASASEEDLDAAWVELDHWQVFGAFDGERLVAAGSMYPWSLDPALADMGVLTLPEARGRGHARQLVHAMAVSAQAAGLQPQYRCQLDNTASIITAERSGLRAFADWDTVLAAD</sequence>
<evidence type="ECO:0000313" key="2">
    <source>
        <dbReference type="EMBL" id="RTQ91231.1"/>
    </source>
</evidence>
<organism evidence="2 3">
    <name type="scientific">Stenotrophomonas maltophilia</name>
    <name type="common">Pseudomonas maltophilia</name>
    <name type="synonym">Xanthomonas maltophilia</name>
    <dbReference type="NCBI Taxonomy" id="40324"/>
    <lineage>
        <taxon>Bacteria</taxon>
        <taxon>Pseudomonadati</taxon>
        <taxon>Pseudomonadota</taxon>
        <taxon>Gammaproteobacteria</taxon>
        <taxon>Lysobacterales</taxon>
        <taxon>Lysobacteraceae</taxon>
        <taxon>Stenotrophomonas</taxon>
        <taxon>Stenotrophomonas maltophilia group</taxon>
    </lineage>
</organism>
<dbReference type="EMBL" id="RXLZ01000007">
    <property type="protein sequence ID" value="RTQ91231.1"/>
    <property type="molecule type" value="Genomic_DNA"/>
</dbReference>
<dbReference type="Gene3D" id="3.40.630.30">
    <property type="match status" value="1"/>
</dbReference>
<reference evidence="2 3" key="1">
    <citation type="submission" date="2018-12" db="EMBL/GenBank/DDBJ databases">
        <authorList>
            <person name="Kartti S."/>
            <person name="Manni A."/>
            <person name="Chemao El Fihri M.W."/>
            <person name="Laamarti M."/>
            <person name="Temsamani L."/>
            <person name="El Jamali J.E."/>
            <person name="Ouadghiri M."/>
            <person name="Ibrahimi A."/>
            <person name="Filati-Maltouf A."/>
        </authorList>
    </citation>
    <scope>NUCLEOTIDE SEQUENCE [LARGE SCALE GENOMIC DNA]</scope>
    <source>
        <strain evidence="2 3">MDMC339</strain>
    </source>
</reference>
<evidence type="ECO:0000259" key="1">
    <source>
        <dbReference type="PROSITE" id="PS51186"/>
    </source>
</evidence>
<feature type="domain" description="N-acetyltransferase" evidence="1">
    <location>
        <begin position="113"/>
        <end position="242"/>
    </location>
</feature>
<name>A0A3S0JM79_STEMA</name>
<proteinExistence type="predicted"/>
<gene>
    <name evidence="2" type="ORF">EKL94_03645</name>
</gene>
<dbReference type="AlphaFoldDB" id="A0A3S0JM79"/>
<evidence type="ECO:0000313" key="3">
    <source>
        <dbReference type="Proteomes" id="UP000271705"/>
    </source>
</evidence>
<dbReference type="InterPro" id="IPR000182">
    <property type="entry name" value="GNAT_dom"/>
</dbReference>
<dbReference type="PROSITE" id="PS51186">
    <property type="entry name" value="GNAT"/>
    <property type="match status" value="1"/>
</dbReference>
<dbReference type="GO" id="GO:0016747">
    <property type="term" value="F:acyltransferase activity, transferring groups other than amino-acyl groups"/>
    <property type="evidence" value="ECO:0007669"/>
    <property type="project" value="InterPro"/>
</dbReference>
<keyword evidence="2" id="KW-0808">Transferase</keyword>
<dbReference type="RefSeq" id="WP_126928022.1">
    <property type="nucleotide sequence ID" value="NZ_RXLZ01000007.1"/>
</dbReference>
<dbReference type="Pfam" id="PF00583">
    <property type="entry name" value="Acetyltransf_1"/>
    <property type="match status" value="1"/>
</dbReference>